<feature type="signal peptide" evidence="2">
    <location>
        <begin position="1"/>
        <end position="19"/>
    </location>
</feature>
<feature type="chain" id="PRO_5034852840" description="Secreted protein" evidence="2">
    <location>
        <begin position="20"/>
        <end position="140"/>
    </location>
</feature>
<keyword evidence="4" id="KW-1185">Reference proteome</keyword>
<reference evidence="3 4" key="1">
    <citation type="submission" date="2018-05" db="EMBL/GenBank/DDBJ databases">
        <title>Genome sequencing and assembly of the regulated plant pathogen Lachnellula willkommii and related sister species for the development of diagnostic species identification markers.</title>
        <authorList>
            <person name="Giroux E."/>
            <person name="Bilodeau G."/>
        </authorList>
    </citation>
    <scope>NUCLEOTIDE SEQUENCE [LARGE SCALE GENOMIC DNA]</scope>
    <source>
        <strain evidence="3 4">CBS 197.66</strain>
    </source>
</reference>
<evidence type="ECO:0000256" key="1">
    <source>
        <dbReference type="SAM" id="MobiDB-lite"/>
    </source>
</evidence>
<organism evidence="3 4">
    <name type="scientific">Lachnellula subtilissima</name>
    <dbReference type="NCBI Taxonomy" id="602034"/>
    <lineage>
        <taxon>Eukaryota</taxon>
        <taxon>Fungi</taxon>
        <taxon>Dikarya</taxon>
        <taxon>Ascomycota</taxon>
        <taxon>Pezizomycotina</taxon>
        <taxon>Leotiomycetes</taxon>
        <taxon>Helotiales</taxon>
        <taxon>Lachnaceae</taxon>
        <taxon>Lachnellula</taxon>
    </lineage>
</organism>
<proteinExistence type="predicted"/>
<comment type="caution">
    <text evidence="3">The sequence shown here is derived from an EMBL/GenBank/DDBJ whole genome shotgun (WGS) entry which is preliminary data.</text>
</comment>
<protein>
    <recommendedName>
        <fullName evidence="5">Secreted protein</fullName>
    </recommendedName>
</protein>
<dbReference type="AlphaFoldDB" id="A0A8H8RUH0"/>
<evidence type="ECO:0008006" key="5">
    <source>
        <dbReference type="Google" id="ProtNLM"/>
    </source>
</evidence>
<keyword evidence="2" id="KW-0732">Signal</keyword>
<dbReference type="OrthoDB" id="3542240at2759"/>
<dbReference type="EMBL" id="QGMJ01000146">
    <property type="protein sequence ID" value="TVY41209.1"/>
    <property type="molecule type" value="Genomic_DNA"/>
</dbReference>
<name>A0A8H8RUH0_9HELO</name>
<feature type="region of interest" description="Disordered" evidence="1">
    <location>
        <begin position="53"/>
        <end position="73"/>
    </location>
</feature>
<evidence type="ECO:0000313" key="4">
    <source>
        <dbReference type="Proteomes" id="UP000462212"/>
    </source>
</evidence>
<evidence type="ECO:0000313" key="3">
    <source>
        <dbReference type="EMBL" id="TVY41209.1"/>
    </source>
</evidence>
<dbReference type="Proteomes" id="UP000462212">
    <property type="component" value="Unassembled WGS sequence"/>
</dbReference>
<sequence>MLFIRSALTISALVGLASALTMERVGKIRAAAAISGGDLAWCLSSRLTQRLMATEPPSQSPTPSARKKTQMTAPSSVVRLNRRLRVARTGIRLLALVRAARHRAEARIARRGVCCACLISRHSRRRAVLLDFRVPLEPVE</sequence>
<gene>
    <name evidence="3" type="ORF">LSUB1_G004305</name>
</gene>
<accession>A0A8H8RUH0</accession>
<evidence type="ECO:0000256" key="2">
    <source>
        <dbReference type="SAM" id="SignalP"/>
    </source>
</evidence>